<organism evidence="2 3">
    <name type="scientific">Pyxicephalus adspersus</name>
    <name type="common">African bullfrog</name>
    <dbReference type="NCBI Taxonomy" id="30357"/>
    <lineage>
        <taxon>Eukaryota</taxon>
        <taxon>Metazoa</taxon>
        <taxon>Chordata</taxon>
        <taxon>Craniata</taxon>
        <taxon>Vertebrata</taxon>
        <taxon>Euteleostomi</taxon>
        <taxon>Amphibia</taxon>
        <taxon>Batrachia</taxon>
        <taxon>Anura</taxon>
        <taxon>Neobatrachia</taxon>
        <taxon>Ranoidea</taxon>
        <taxon>Pyxicephalidae</taxon>
        <taxon>Pyxicephalinae</taxon>
        <taxon>Pyxicephalus</taxon>
    </lineage>
</organism>
<name>A0AAV2ZDJ7_PYXAD</name>
<dbReference type="AlphaFoldDB" id="A0AAV2ZDJ7"/>
<keyword evidence="1" id="KW-1133">Transmembrane helix</keyword>
<evidence type="ECO:0000313" key="2">
    <source>
        <dbReference type="EMBL" id="DBA13591.1"/>
    </source>
</evidence>
<keyword evidence="1" id="KW-0812">Transmembrane</keyword>
<accession>A0AAV2ZDJ7</accession>
<protein>
    <submittedName>
        <fullName evidence="2">Uncharacterized protein</fullName>
    </submittedName>
</protein>
<proteinExistence type="predicted"/>
<reference evidence="2" key="1">
    <citation type="thesis" date="2020" institute="ProQuest LLC" country="789 East Eisenhower Parkway, Ann Arbor, MI, USA">
        <title>Comparative Genomics and Chromosome Evolution.</title>
        <authorList>
            <person name="Mudd A.B."/>
        </authorList>
    </citation>
    <scope>NUCLEOTIDE SEQUENCE</scope>
    <source>
        <strain evidence="2">1538</strain>
        <tissue evidence="2">Blood</tissue>
    </source>
</reference>
<comment type="caution">
    <text evidence="2">The sequence shown here is derived from an EMBL/GenBank/DDBJ whole genome shotgun (WGS) entry which is preliminary data.</text>
</comment>
<evidence type="ECO:0000313" key="3">
    <source>
        <dbReference type="Proteomes" id="UP001181693"/>
    </source>
</evidence>
<gene>
    <name evidence="2" type="ORF">GDO54_018537</name>
</gene>
<dbReference type="Proteomes" id="UP001181693">
    <property type="component" value="Unassembled WGS sequence"/>
</dbReference>
<feature type="transmembrane region" description="Helical" evidence="1">
    <location>
        <begin position="44"/>
        <end position="72"/>
    </location>
</feature>
<dbReference type="EMBL" id="DYDO01000307">
    <property type="protein sequence ID" value="DBA13591.1"/>
    <property type="molecule type" value="Genomic_DNA"/>
</dbReference>
<keyword evidence="3" id="KW-1185">Reference proteome</keyword>
<sequence length="73" mass="8459">MNGGVVFCSSRENSARADNTTQFPDQQVFFCTWNVFEHTNIREMYMYCIVVINFFGPCILYKFLGLLSLFGLL</sequence>
<evidence type="ECO:0000256" key="1">
    <source>
        <dbReference type="SAM" id="Phobius"/>
    </source>
</evidence>
<keyword evidence="1" id="KW-0472">Membrane</keyword>